<keyword evidence="1" id="KW-1133">Transmembrane helix</keyword>
<dbReference type="AlphaFoldDB" id="A0A285TV40"/>
<organism evidence="2 3">
    <name type="scientific">Thalassospira xiamenensis</name>
    <dbReference type="NCBI Taxonomy" id="220697"/>
    <lineage>
        <taxon>Bacteria</taxon>
        <taxon>Pseudomonadati</taxon>
        <taxon>Pseudomonadota</taxon>
        <taxon>Alphaproteobacteria</taxon>
        <taxon>Rhodospirillales</taxon>
        <taxon>Thalassospiraceae</taxon>
        <taxon>Thalassospira</taxon>
    </lineage>
</organism>
<feature type="transmembrane region" description="Helical" evidence="1">
    <location>
        <begin position="76"/>
        <end position="95"/>
    </location>
</feature>
<keyword evidence="1" id="KW-0472">Membrane</keyword>
<evidence type="ECO:0000313" key="2">
    <source>
        <dbReference type="EMBL" id="SOC28186.1"/>
    </source>
</evidence>
<sequence>MCDDLAHFRVRVLPEAGFAGDLQDHRLMRVTIHTVYVLSGADLAIGDLDIVPSRYFGDSLRNWFHTGKQIMQIGRLLPIVGGALAIGLFIGFAAGLDNPPAQDEVQWETLLAGAAAIIGGWLAYNGAIHPFVIARKQSIDLHLHEFEKVCAAFLYVTDANDANGRQFLEDFRSGKLDVENDVIVVISSSTVQDIPEIPKEIKTPKLIDLRQDIVIEMNSFKLKAIRHNRDPLRVREKIISYISELKKSE</sequence>
<accession>A0A285TV40</accession>
<evidence type="ECO:0000256" key="1">
    <source>
        <dbReference type="SAM" id="Phobius"/>
    </source>
</evidence>
<dbReference type="Proteomes" id="UP000219068">
    <property type="component" value="Unassembled WGS sequence"/>
</dbReference>
<keyword evidence="1" id="KW-0812">Transmembrane</keyword>
<evidence type="ECO:0000313" key="3">
    <source>
        <dbReference type="Proteomes" id="UP000219068"/>
    </source>
</evidence>
<protein>
    <submittedName>
        <fullName evidence="2">Uncharacterized protein</fullName>
    </submittedName>
</protein>
<feature type="transmembrane region" description="Helical" evidence="1">
    <location>
        <begin position="107"/>
        <end position="127"/>
    </location>
</feature>
<reference evidence="2 3" key="1">
    <citation type="submission" date="2017-08" db="EMBL/GenBank/DDBJ databases">
        <authorList>
            <person name="de Groot N.N."/>
        </authorList>
    </citation>
    <scope>NUCLEOTIDE SEQUENCE [LARGE SCALE GENOMIC DNA]</scope>
    <source>
        <strain evidence="2 3">USBA 78</strain>
    </source>
</reference>
<name>A0A285TV40_9PROT</name>
<proteinExistence type="predicted"/>
<dbReference type="EMBL" id="OBMM01000006">
    <property type="protein sequence ID" value="SOC28186.1"/>
    <property type="molecule type" value="Genomic_DNA"/>
</dbReference>
<gene>
    <name evidence="2" type="ORF">SAMN05428964_106134</name>
</gene>
<dbReference type="RefSeq" id="WP_142994586.1">
    <property type="nucleotide sequence ID" value="NZ_OBMM01000006.1"/>
</dbReference>